<dbReference type="PANTHER" id="PTHR43415">
    <property type="entry name" value="SPERMIDINE N(1)-ACETYLTRANSFERASE"/>
    <property type="match status" value="1"/>
</dbReference>
<name>A0ABR4WWM1_9GAMM</name>
<dbReference type="InterPro" id="IPR020036">
    <property type="entry name" value="PseH"/>
</dbReference>
<evidence type="ECO:0000313" key="2">
    <source>
        <dbReference type="EMBL" id="KGE79128.1"/>
    </source>
</evidence>
<protein>
    <submittedName>
        <fullName evidence="2">GCN5 family acetyltransferase</fullName>
    </submittedName>
</protein>
<feature type="domain" description="N-acetyltransferase" evidence="1">
    <location>
        <begin position="1"/>
        <end position="150"/>
    </location>
</feature>
<dbReference type="InterPro" id="IPR000182">
    <property type="entry name" value="GNAT_dom"/>
</dbReference>
<comment type="caution">
    <text evidence="2">The sequence shown here is derived from an EMBL/GenBank/DDBJ whole genome shotgun (WGS) entry which is preliminary data.</text>
</comment>
<dbReference type="SUPFAM" id="SSF55729">
    <property type="entry name" value="Acyl-CoA N-acyltransferases (Nat)"/>
    <property type="match status" value="1"/>
</dbReference>
<proteinExistence type="predicted"/>
<dbReference type="Pfam" id="PF13302">
    <property type="entry name" value="Acetyltransf_3"/>
    <property type="match status" value="1"/>
</dbReference>
<organism evidence="2 3">
    <name type="scientific">Halomonas salina</name>
    <dbReference type="NCBI Taxonomy" id="42565"/>
    <lineage>
        <taxon>Bacteria</taxon>
        <taxon>Pseudomonadati</taxon>
        <taxon>Pseudomonadota</taxon>
        <taxon>Gammaproteobacteria</taxon>
        <taxon>Oceanospirillales</taxon>
        <taxon>Halomonadaceae</taxon>
        <taxon>Halomonas</taxon>
    </lineage>
</organism>
<dbReference type="PANTHER" id="PTHR43415:SF3">
    <property type="entry name" value="GNAT-FAMILY ACETYLTRANSFERASE"/>
    <property type="match status" value="1"/>
</dbReference>
<gene>
    <name evidence="2" type="ORF">FP66_15965</name>
</gene>
<accession>A0ABR4WWM1</accession>
<dbReference type="PROSITE" id="PS51186">
    <property type="entry name" value="GNAT"/>
    <property type="match status" value="1"/>
</dbReference>
<evidence type="ECO:0000259" key="1">
    <source>
        <dbReference type="PROSITE" id="PS51186"/>
    </source>
</evidence>
<keyword evidence="3" id="KW-1185">Reference proteome</keyword>
<dbReference type="InterPro" id="IPR016181">
    <property type="entry name" value="Acyl_CoA_acyltransferase"/>
</dbReference>
<dbReference type="NCBIfam" id="TIGR03585">
    <property type="entry name" value="PseH"/>
    <property type="match status" value="1"/>
</dbReference>
<dbReference type="Proteomes" id="UP000029721">
    <property type="component" value="Unassembled WGS sequence"/>
</dbReference>
<sequence length="163" mass="18829">MQEDDLEAVLAWRNHPEVRRYMYTRHEIGLEEHCRWFAHAVAQPGKHLLIFEADGRPCGFANLTQHGTDPIADWGFYLAPDAPRGAGQRLGRAVLAYAFDTLVLHKLCGEVLAHNERSLRFHRRLGFEEEGRLRDQHYDGEHFYAVVCFGLLRHEWQPTAGEP</sequence>
<reference evidence="2 3" key="1">
    <citation type="submission" date="2014-06" db="EMBL/GenBank/DDBJ databases">
        <title>Draft genome sequence of an extremely salt tolerant bacteria Halomonas salina/CIFRI 1.</title>
        <authorList>
            <person name="Behera B.D."/>
            <person name="Meena D.K."/>
            <person name="Das P."/>
            <person name="Maharana J."/>
            <person name="Paria P."/>
            <person name="Sharma A.P."/>
            <person name="Shamsudheen K.V."/>
            <person name="Rijit J."/>
            <person name="Dixit V."/>
            <person name="Verma A."/>
            <person name="Scaria V."/>
            <person name="Sivasubbu S."/>
        </authorList>
    </citation>
    <scope>NUCLEOTIDE SEQUENCE [LARGE SCALE GENOMIC DNA]</scope>
    <source>
        <strain evidence="2 3">CIFRI 1</strain>
    </source>
</reference>
<dbReference type="Gene3D" id="3.40.630.30">
    <property type="match status" value="1"/>
</dbReference>
<dbReference type="EMBL" id="JOKD01000009">
    <property type="protein sequence ID" value="KGE79128.1"/>
    <property type="molecule type" value="Genomic_DNA"/>
</dbReference>
<evidence type="ECO:0000313" key="3">
    <source>
        <dbReference type="Proteomes" id="UP000029721"/>
    </source>
</evidence>